<evidence type="ECO:0000256" key="3">
    <source>
        <dbReference type="ARBA" id="ARBA00022989"/>
    </source>
</evidence>
<feature type="transmembrane region" description="Helical" evidence="6">
    <location>
        <begin position="378"/>
        <end position="399"/>
    </location>
</feature>
<feature type="transmembrane region" description="Helical" evidence="6">
    <location>
        <begin position="240"/>
        <end position="261"/>
    </location>
</feature>
<dbReference type="GO" id="GO:0022857">
    <property type="term" value="F:transmembrane transporter activity"/>
    <property type="evidence" value="ECO:0007669"/>
    <property type="project" value="InterPro"/>
</dbReference>
<evidence type="ECO:0000256" key="4">
    <source>
        <dbReference type="ARBA" id="ARBA00023136"/>
    </source>
</evidence>
<feature type="compositionally biased region" description="Basic and acidic residues" evidence="5">
    <location>
        <begin position="214"/>
        <end position="224"/>
    </location>
</feature>
<feature type="transmembrane region" description="Helical" evidence="6">
    <location>
        <begin position="338"/>
        <end position="357"/>
    </location>
</feature>
<evidence type="ECO:0000256" key="2">
    <source>
        <dbReference type="ARBA" id="ARBA00022692"/>
    </source>
</evidence>
<dbReference type="SUPFAM" id="SSF103473">
    <property type="entry name" value="MFS general substrate transporter"/>
    <property type="match status" value="1"/>
</dbReference>
<dbReference type="AlphaFoldDB" id="A0A0G3GYZ8"/>
<keyword evidence="4 6" id="KW-0472">Membrane</keyword>
<reference evidence="8 9" key="1">
    <citation type="journal article" date="2015" name="Genome Announc.">
        <title>Complete Genome Sequence of the Type Strain Corynebacterium mustelae DSM 45274, Isolated from Various Tissues of a Male Ferret with Lethal Sepsis.</title>
        <authorList>
            <person name="Ruckert C."/>
            <person name="Eimer J."/>
            <person name="Winkler A."/>
            <person name="Tauch A."/>
        </authorList>
    </citation>
    <scope>NUCLEOTIDE SEQUENCE [LARGE SCALE GENOMIC DNA]</scope>
    <source>
        <strain evidence="8 9">DSM 45274</strain>
    </source>
</reference>
<feature type="transmembrane region" description="Helical" evidence="6">
    <location>
        <begin position="170"/>
        <end position="191"/>
    </location>
</feature>
<dbReference type="PANTHER" id="PTHR23531:SF1">
    <property type="entry name" value="QUINOLENE RESISTANCE PROTEIN NORA"/>
    <property type="match status" value="1"/>
</dbReference>
<dbReference type="OrthoDB" id="5189108at2"/>
<evidence type="ECO:0000256" key="1">
    <source>
        <dbReference type="ARBA" id="ARBA00004651"/>
    </source>
</evidence>
<dbReference type="Pfam" id="PF07690">
    <property type="entry name" value="MFS_1"/>
    <property type="match status" value="1"/>
</dbReference>
<keyword evidence="2 6" id="KW-0812">Transmembrane</keyword>
<feature type="transmembrane region" description="Helical" evidence="6">
    <location>
        <begin position="105"/>
        <end position="129"/>
    </location>
</feature>
<feature type="transmembrane region" description="Helical" evidence="6">
    <location>
        <begin position="18"/>
        <end position="39"/>
    </location>
</feature>
<gene>
    <name evidence="8" type="ORF">CMUST_10365</name>
</gene>
<feature type="transmembrane region" description="Helical" evidence="6">
    <location>
        <begin position="141"/>
        <end position="164"/>
    </location>
</feature>
<dbReference type="InterPro" id="IPR052714">
    <property type="entry name" value="MFS_Exporter"/>
</dbReference>
<feature type="transmembrane region" description="Helical" evidence="6">
    <location>
        <begin position="312"/>
        <end position="332"/>
    </location>
</feature>
<proteinExistence type="predicted"/>
<dbReference type="InterPro" id="IPR011701">
    <property type="entry name" value="MFS"/>
</dbReference>
<accession>A0A0G3GYZ8</accession>
<dbReference type="EMBL" id="CP011542">
    <property type="protein sequence ID" value="AKK06389.1"/>
    <property type="molecule type" value="Genomic_DNA"/>
</dbReference>
<feature type="region of interest" description="Disordered" evidence="5">
    <location>
        <begin position="198"/>
        <end position="233"/>
    </location>
</feature>
<dbReference type="InterPro" id="IPR036259">
    <property type="entry name" value="MFS_trans_sf"/>
</dbReference>
<reference evidence="9" key="2">
    <citation type="submission" date="2015-05" db="EMBL/GenBank/DDBJ databases">
        <title>Complete genome sequence of Corynebacterium mustelae DSM 45274, isolated from various tissues of a male ferret with lethal sepsis.</title>
        <authorList>
            <person name="Ruckert C."/>
            <person name="Albersmeier A."/>
            <person name="Winkler A."/>
            <person name="Tauch A."/>
        </authorList>
    </citation>
    <scope>NUCLEOTIDE SEQUENCE [LARGE SCALE GENOMIC DNA]</scope>
    <source>
        <strain evidence="9">DSM 45274</strain>
    </source>
</reference>
<comment type="subcellular location">
    <subcellularLocation>
        <location evidence="1">Cell membrane</location>
        <topology evidence="1">Multi-pass membrane protein</topology>
    </subcellularLocation>
</comment>
<dbReference type="PROSITE" id="PS50850">
    <property type="entry name" value="MFS"/>
    <property type="match status" value="1"/>
</dbReference>
<feature type="transmembrane region" description="Helical" evidence="6">
    <location>
        <begin position="405"/>
        <end position="423"/>
    </location>
</feature>
<feature type="domain" description="Major facilitator superfamily (MFS) profile" evidence="7">
    <location>
        <begin position="1"/>
        <end position="429"/>
    </location>
</feature>
<name>A0A0G3GYZ8_9CORY</name>
<dbReference type="Proteomes" id="UP000035199">
    <property type="component" value="Chromosome"/>
</dbReference>
<feature type="transmembrane region" description="Helical" evidence="6">
    <location>
        <begin position="78"/>
        <end position="99"/>
    </location>
</feature>
<dbReference type="GO" id="GO:0005886">
    <property type="term" value="C:plasma membrane"/>
    <property type="evidence" value="ECO:0007669"/>
    <property type="project" value="UniProtKB-SubCell"/>
</dbReference>
<keyword evidence="3 6" id="KW-1133">Transmembrane helix</keyword>
<evidence type="ECO:0000313" key="9">
    <source>
        <dbReference type="Proteomes" id="UP000035199"/>
    </source>
</evidence>
<evidence type="ECO:0000259" key="7">
    <source>
        <dbReference type="PROSITE" id="PS50850"/>
    </source>
</evidence>
<dbReference type="Gene3D" id="1.20.1250.20">
    <property type="entry name" value="MFS general substrate transporter like domains"/>
    <property type="match status" value="1"/>
</dbReference>
<dbReference type="STRING" id="571915.CMUST_10365"/>
<feature type="transmembrane region" description="Helical" evidence="6">
    <location>
        <begin position="281"/>
        <end position="300"/>
    </location>
</feature>
<dbReference type="RefSeq" id="WP_047262427.1">
    <property type="nucleotide sequence ID" value="NZ_CP011542.1"/>
</dbReference>
<evidence type="ECO:0000313" key="8">
    <source>
        <dbReference type="EMBL" id="AKK06389.1"/>
    </source>
</evidence>
<protein>
    <submittedName>
        <fullName evidence="8">Arabinose efflux permease family protein</fullName>
    </submittedName>
</protein>
<evidence type="ECO:0000256" key="5">
    <source>
        <dbReference type="SAM" id="MobiDB-lite"/>
    </source>
</evidence>
<keyword evidence="9" id="KW-1185">Reference proteome</keyword>
<dbReference type="PANTHER" id="PTHR23531">
    <property type="entry name" value="QUINOLENE RESISTANCE PROTEIN NORA"/>
    <property type="match status" value="1"/>
</dbReference>
<dbReference type="KEGG" id="cmv:CMUST_10365"/>
<organism evidence="8 9">
    <name type="scientific">Corynebacterium mustelae</name>
    <dbReference type="NCBI Taxonomy" id="571915"/>
    <lineage>
        <taxon>Bacteria</taxon>
        <taxon>Bacillati</taxon>
        <taxon>Actinomycetota</taxon>
        <taxon>Actinomycetes</taxon>
        <taxon>Mycobacteriales</taxon>
        <taxon>Corynebacteriaceae</taxon>
        <taxon>Corynebacterium</taxon>
    </lineage>
</organism>
<evidence type="ECO:0000256" key="6">
    <source>
        <dbReference type="SAM" id="Phobius"/>
    </source>
</evidence>
<dbReference type="PATRIC" id="fig|571915.4.peg.2205"/>
<sequence>MAQSGREKVRLLSDIPGFFALACATAASFMAFALMLPVIPLAVITKTGSETLAGATTTVFMAVTVATQLVTVKVVRRYGFRVVMVTAALLLGLPTAWYVVTMDSVSLLVVAAIRGMGFGALCVAQFALIAQLAPPGTLGKASGIIGLFTGAAQMLGMPVGLWLVDATGGYNLVFFVGAAVALVAAIVSLFLPSPQPEAESLDEPVWTQQDDQDYQQRNERRQAENSHGASPRIYRRPRPATLWVTVAPAIAIACVSMGYGAVSTFLPATVRETDPINGATVAGLLLAVAGGTQMIFRLGCGALADRLGYPGTLMIPGLIMVFIAFISFVWILKTDTSIWWMLVSAVLFGGGFGFVATEAMLEMFMRVPRGMTGHASTIWNASFDTGTGIGAISLGYVASQTGYEGAYLVGTALVLVGLFAEVVDRKINPEHRKG</sequence>
<dbReference type="InterPro" id="IPR020846">
    <property type="entry name" value="MFS_dom"/>
</dbReference>